<evidence type="ECO:0000313" key="1">
    <source>
        <dbReference type="EMBL" id="VEL37208.1"/>
    </source>
</evidence>
<reference evidence="1" key="1">
    <citation type="submission" date="2018-11" db="EMBL/GenBank/DDBJ databases">
        <authorList>
            <consortium name="Pathogen Informatics"/>
        </authorList>
    </citation>
    <scope>NUCLEOTIDE SEQUENCE</scope>
</reference>
<protein>
    <submittedName>
        <fullName evidence="1">Uncharacterized protein</fullName>
    </submittedName>
</protein>
<evidence type="ECO:0000313" key="2">
    <source>
        <dbReference type="Proteomes" id="UP000784294"/>
    </source>
</evidence>
<gene>
    <name evidence="1" type="ORF">PXEA_LOCUS30648</name>
</gene>
<keyword evidence="2" id="KW-1185">Reference proteome</keyword>
<proteinExistence type="predicted"/>
<accession>A0A3S5B0T6</accession>
<sequence>MPFKSDDAKPSRKFGTASFVGLQLGQSGGSEREDVWRRKWKKHTHSRHVVMSWQPVEPDPFHQGLQSHAVATATQIRLITTSPAKEPEFESRF</sequence>
<comment type="caution">
    <text evidence="1">The sequence shown here is derived from an EMBL/GenBank/DDBJ whole genome shotgun (WGS) entry which is preliminary data.</text>
</comment>
<organism evidence="1 2">
    <name type="scientific">Protopolystoma xenopodis</name>
    <dbReference type="NCBI Taxonomy" id="117903"/>
    <lineage>
        <taxon>Eukaryota</taxon>
        <taxon>Metazoa</taxon>
        <taxon>Spiralia</taxon>
        <taxon>Lophotrochozoa</taxon>
        <taxon>Platyhelminthes</taxon>
        <taxon>Monogenea</taxon>
        <taxon>Polyopisthocotylea</taxon>
        <taxon>Polystomatidea</taxon>
        <taxon>Polystomatidae</taxon>
        <taxon>Protopolystoma</taxon>
    </lineage>
</organism>
<dbReference type="EMBL" id="CAAALY010254300">
    <property type="protein sequence ID" value="VEL37208.1"/>
    <property type="molecule type" value="Genomic_DNA"/>
</dbReference>
<name>A0A3S5B0T6_9PLAT</name>
<dbReference type="Proteomes" id="UP000784294">
    <property type="component" value="Unassembled WGS sequence"/>
</dbReference>
<dbReference type="AlphaFoldDB" id="A0A3S5B0T6"/>